<feature type="compositionally biased region" description="Polar residues" evidence="1">
    <location>
        <begin position="389"/>
        <end position="398"/>
    </location>
</feature>
<dbReference type="AlphaFoldDB" id="A0A6J3ME61"/>
<evidence type="ECO:0000256" key="1">
    <source>
        <dbReference type="SAM" id="MobiDB-lite"/>
    </source>
</evidence>
<accession>A0A6J3ME61</accession>
<keyword evidence="2" id="KW-1185">Reference proteome</keyword>
<evidence type="ECO:0000313" key="3">
    <source>
        <dbReference type="RefSeq" id="XP_033463337.1"/>
    </source>
</evidence>
<reference evidence="3" key="2">
    <citation type="submission" date="2020-04" db="EMBL/GenBank/DDBJ databases">
        <authorList>
            <consortium name="NCBI Genome Project"/>
        </authorList>
    </citation>
    <scope>NUCLEOTIDE SEQUENCE</scope>
    <source>
        <strain evidence="3">CBS 342.82</strain>
    </source>
</reference>
<gene>
    <name evidence="3" type="ORF">K489DRAFT_398602</name>
</gene>
<dbReference type="RefSeq" id="XP_033463337.1">
    <property type="nucleotide sequence ID" value="XM_033606938.1"/>
</dbReference>
<feature type="compositionally biased region" description="Basic residues" evidence="1">
    <location>
        <begin position="201"/>
        <end position="216"/>
    </location>
</feature>
<organism evidence="3">
    <name type="scientific">Dissoconium aciculare CBS 342.82</name>
    <dbReference type="NCBI Taxonomy" id="1314786"/>
    <lineage>
        <taxon>Eukaryota</taxon>
        <taxon>Fungi</taxon>
        <taxon>Dikarya</taxon>
        <taxon>Ascomycota</taxon>
        <taxon>Pezizomycotina</taxon>
        <taxon>Dothideomycetes</taxon>
        <taxon>Dothideomycetidae</taxon>
        <taxon>Mycosphaerellales</taxon>
        <taxon>Dissoconiaceae</taxon>
        <taxon>Dissoconium</taxon>
    </lineage>
</organism>
<feature type="region of interest" description="Disordered" evidence="1">
    <location>
        <begin position="196"/>
        <end position="216"/>
    </location>
</feature>
<reference evidence="3" key="3">
    <citation type="submission" date="2025-08" db="UniProtKB">
        <authorList>
            <consortium name="RefSeq"/>
        </authorList>
    </citation>
    <scope>IDENTIFICATION</scope>
    <source>
        <strain evidence="3">CBS 342.82</strain>
    </source>
</reference>
<sequence length="432" mass="47244">MAANLIIIGREAGTEVGGGGDDADDSRDGGGAFTSSSISSALRTRALSRSGSLYRIKYRIYRGLPVTTPTSGTQILERQLSGNTVHNALSVAIARLHQSQRMGYSEVVVTDCPLQRDNAKRAYAICAPQPVVLDRSSYLGREHKEKVLVCSRMLRMGYTVRASALHASQCDVPFSGRTNGQGRSTTLKQMKPIQARLTTGRAKKKNGPAVSSKRRPNFQDRTFHASTLGSTLTNEDPDRPAQHVRTISGADWTIAKCSSWGVPRHTCPMYVSLGCAHPTARFCTRAPVIASSSSVTRSEENYGLSEQGVLNSLVRPLPGRCSIAHLQHLIVSTAERMRGSAKDSADPLPLRKSFPNAFQCRIDVARLLRMLITSHLHRRWSSGDEQHRNTIVSSNGHQARSHVQRECFNGDCRGPKPPRAALNPPAHLPYHP</sequence>
<protein>
    <submittedName>
        <fullName evidence="3">Uncharacterized protein</fullName>
    </submittedName>
</protein>
<feature type="region of interest" description="Disordered" evidence="1">
    <location>
        <begin position="380"/>
        <end position="432"/>
    </location>
</feature>
<dbReference type="Proteomes" id="UP000504637">
    <property type="component" value="Unplaced"/>
</dbReference>
<evidence type="ECO:0000313" key="2">
    <source>
        <dbReference type="Proteomes" id="UP000504637"/>
    </source>
</evidence>
<feature type="region of interest" description="Disordered" evidence="1">
    <location>
        <begin position="15"/>
        <end position="36"/>
    </location>
</feature>
<name>A0A6J3ME61_9PEZI</name>
<proteinExistence type="predicted"/>
<reference evidence="3" key="1">
    <citation type="submission" date="2020-01" db="EMBL/GenBank/DDBJ databases">
        <authorList>
            <consortium name="DOE Joint Genome Institute"/>
            <person name="Haridas S."/>
            <person name="Albert R."/>
            <person name="Binder M."/>
            <person name="Bloem J."/>
            <person name="Labutti K."/>
            <person name="Salamov A."/>
            <person name="Andreopoulos B."/>
            <person name="Baker S.E."/>
            <person name="Barry K."/>
            <person name="Bills G."/>
            <person name="Bluhm B.H."/>
            <person name="Cannon C."/>
            <person name="Castanera R."/>
            <person name="Culley D.E."/>
            <person name="Daum C."/>
            <person name="Ezra D."/>
            <person name="Gonzalez J.B."/>
            <person name="Henrissat B."/>
            <person name="Kuo A."/>
            <person name="Liang C."/>
            <person name="Lipzen A."/>
            <person name="Lutzoni F."/>
            <person name="Magnuson J."/>
            <person name="Mondo S."/>
            <person name="Nolan M."/>
            <person name="Ohm R."/>
            <person name="Pangilinan J."/>
            <person name="Park H.-J."/>
            <person name="Ramirez L."/>
            <person name="Alfaro M."/>
            <person name="Sun H."/>
            <person name="Tritt A."/>
            <person name="Yoshinaga Y."/>
            <person name="Zwiers L.-H."/>
            <person name="Turgeon B.G."/>
            <person name="Goodwin S.B."/>
            <person name="Spatafora J.W."/>
            <person name="Crous P.W."/>
            <person name="Grigoriev I.V."/>
        </authorList>
    </citation>
    <scope>NUCLEOTIDE SEQUENCE</scope>
    <source>
        <strain evidence="3">CBS 342.82</strain>
    </source>
</reference>
<dbReference type="GeneID" id="54364738"/>